<dbReference type="EMBL" id="JAIVFP010000001">
    <property type="protein sequence ID" value="MCI4684445.1"/>
    <property type="molecule type" value="Genomic_DNA"/>
</dbReference>
<evidence type="ECO:0000313" key="2">
    <source>
        <dbReference type="Proteomes" id="UP001139104"/>
    </source>
</evidence>
<gene>
    <name evidence="1" type="ORF">K2U94_17020</name>
</gene>
<dbReference type="Proteomes" id="UP001139104">
    <property type="component" value="Unassembled WGS sequence"/>
</dbReference>
<organism evidence="1 2">
    <name type="scientific">Candidatus Rhodoblastus alkanivorans</name>
    <dbReference type="NCBI Taxonomy" id="2954117"/>
    <lineage>
        <taxon>Bacteria</taxon>
        <taxon>Pseudomonadati</taxon>
        <taxon>Pseudomonadota</taxon>
        <taxon>Alphaproteobacteria</taxon>
        <taxon>Hyphomicrobiales</taxon>
        <taxon>Rhodoblastaceae</taxon>
        <taxon>Rhodoblastus</taxon>
    </lineage>
</organism>
<reference evidence="1" key="1">
    <citation type="journal article" date="2022" name="ISME J.">
        <title>Identification of active gaseous-alkane degraders at natural gas seeps.</title>
        <authorList>
            <person name="Farhan Ul Haque M."/>
            <person name="Hernandez M."/>
            <person name="Crombie A.T."/>
            <person name="Murrell J.C."/>
        </authorList>
    </citation>
    <scope>NUCLEOTIDE SEQUENCE</scope>
    <source>
        <strain evidence="1">PC2</strain>
    </source>
</reference>
<name>A0ABS9Z9T1_9HYPH</name>
<accession>A0ABS9Z9T1</accession>
<keyword evidence="2" id="KW-1185">Reference proteome</keyword>
<evidence type="ECO:0008006" key="3">
    <source>
        <dbReference type="Google" id="ProtNLM"/>
    </source>
</evidence>
<comment type="caution">
    <text evidence="1">The sequence shown here is derived from an EMBL/GenBank/DDBJ whole genome shotgun (WGS) entry which is preliminary data.</text>
</comment>
<dbReference type="RefSeq" id="WP_243068340.1">
    <property type="nucleotide sequence ID" value="NZ_JAIVFK010000001.1"/>
</dbReference>
<proteinExistence type="predicted"/>
<sequence length="178" mass="19583">MAAAQQLSRESSSFDDALLSHPLFGGGLPPLADQHLVEAGLNYSADGLAEYHLSEAQKIAPDHFAVLIGFYRYYFYKGRLNEALAISNICMAKAAREKNFATDWRAVRASDARFGDYDDVIARFFMFCLKGYAYLNLRLGDLAEGCAAAEKCLELDAGDKINAGLLLDIVARQEADDE</sequence>
<protein>
    <recommendedName>
        <fullName evidence="3">Tetratricopeptide repeat protein</fullName>
    </recommendedName>
</protein>
<evidence type="ECO:0000313" key="1">
    <source>
        <dbReference type="EMBL" id="MCI4684445.1"/>
    </source>
</evidence>